<dbReference type="GO" id="GO:0009279">
    <property type="term" value="C:cell outer membrane"/>
    <property type="evidence" value="ECO:0007669"/>
    <property type="project" value="UniProtKB-SubCell"/>
</dbReference>
<dbReference type="NCBIfam" id="TIGR01844">
    <property type="entry name" value="type_I_sec_TolC"/>
    <property type="match status" value="1"/>
</dbReference>
<comment type="caution">
    <text evidence="9">The sequence shown here is derived from an EMBL/GenBank/DDBJ whole genome shotgun (WGS) entry which is preliminary data.</text>
</comment>
<keyword evidence="5" id="KW-0812">Transmembrane</keyword>
<dbReference type="GO" id="GO:0015562">
    <property type="term" value="F:efflux transmembrane transporter activity"/>
    <property type="evidence" value="ECO:0007669"/>
    <property type="project" value="InterPro"/>
</dbReference>
<comment type="similarity">
    <text evidence="2">Belongs to the outer membrane factor (OMF) (TC 1.B.17) family.</text>
</comment>
<keyword evidence="3" id="KW-0813">Transport</keyword>
<sequence>MPAPSLRRSCHRLCLLLPLTVLFAGPAAADNLLEAYQQAYATDPALAQARAELQAEFQDKPLARSALLPHLGAAASVGDNTARITGFGAPISTGYLSNSYSVSLTQAVFNGQAFTALKQADSRIRASAATLIYTEQQLALQVAQAYFNVLQAQAQDRVAEKQEKLLDSIYRQTQANLQVGTGDIIAVNEALASLDAAKANVIKARNAVSVAQRALQRLTHHPVGILDNLGRFEAMGPQPDNMQDWVDSAIKSQPLIHQAQAQMETAHEQVEYNRRARWPVIDLQGIASHELGSPFPGVKMDQAGVSLNLNVPLYEGGHISASVQQAQAQAMASNDHLGSVRDEVTLNTQTAFLNLKDSVAQLGAAKEAVSSAKVSLEGTRKGYEVGTRSIIDLLNTATDYISAEQNYNVAFYNQVVARVQLKAAAGVLTIADLESINALLKKGGES</sequence>
<keyword evidence="4" id="KW-1134">Transmembrane beta strand</keyword>
<dbReference type="Gene3D" id="1.20.1600.10">
    <property type="entry name" value="Outer membrane efflux proteins (OEP)"/>
    <property type="match status" value="1"/>
</dbReference>
<dbReference type="InterPro" id="IPR051906">
    <property type="entry name" value="TolC-like"/>
</dbReference>
<evidence type="ECO:0000256" key="6">
    <source>
        <dbReference type="ARBA" id="ARBA00023136"/>
    </source>
</evidence>
<comment type="subcellular location">
    <subcellularLocation>
        <location evidence="1">Cell outer membrane</location>
    </subcellularLocation>
</comment>
<keyword evidence="6" id="KW-0472">Membrane</keyword>
<feature type="signal peptide" evidence="8">
    <location>
        <begin position="1"/>
        <end position="29"/>
    </location>
</feature>
<evidence type="ECO:0000256" key="1">
    <source>
        <dbReference type="ARBA" id="ARBA00004442"/>
    </source>
</evidence>
<name>A0A3M8RI74_9PROT</name>
<keyword evidence="7" id="KW-0998">Cell outer membrane</keyword>
<dbReference type="InterPro" id="IPR010130">
    <property type="entry name" value="T1SS_OMP_TolC"/>
</dbReference>
<reference evidence="9" key="1">
    <citation type="submission" date="2018-10" db="EMBL/GenBank/DDBJ databases">
        <title>Acidithiobacillus sulfuriphilus sp. nov.: an extremely acidophilic sulfur-oxidizing chemolithotroph isolated from a neutral pH environment.</title>
        <authorList>
            <person name="Falagan C."/>
            <person name="Moya-Beltran A."/>
            <person name="Quatrini R."/>
            <person name="Johnson D.B."/>
        </authorList>
    </citation>
    <scope>NUCLEOTIDE SEQUENCE [LARGE SCALE GENOMIC DNA]</scope>
    <source>
        <strain evidence="9">CJ-2</strain>
    </source>
</reference>
<evidence type="ECO:0000256" key="8">
    <source>
        <dbReference type="SAM" id="SignalP"/>
    </source>
</evidence>
<dbReference type="RefSeq" id="WP_123102238.1">
    <property type="nucleotide sequence ID" value="NZ_CP127527.1"/>
</dbReference>
<organism evidence="9">
    <name type="scientific">Acidithiobacillus sulfuriphilus</name>
    <dbReference type="NCBI Taxonomy" id="1867749"/>
    <lineage>
        <taxon>Bacteria</taxon>
        <taxon>Pseudomonadati</taxon>
        <taxon>Pseudomonadota</taxon>
        <taxon>Acidithiobacillia</taxon>
        <taxon>Acidithiobacillales</taxon>
        <taxon>Acidithiobacillaceae</taxon>
        <taxon>Acidithiobacillus</taxon>
    </lineage>
</organism>
<feature type="chain" id="PRO_5017988843" evidence="8">
    <location>
        <begin position="30"/>
        <end position="446"/>
    </location>
</feature>
<evidence type="ECO:0000256" key="5">
    <source>
        <dbReference type="ARBA" id="ARBA00022692"/>
    </source>
</evidence>
<evidence type="ECO:0000256" key="7">
    <source>
        <dbReference type="ARBA" id="ARBA00023237"/>
    </source>
</evidence>
<dbReference type="GO" id="GO:0015288">
    <property type="term" value="F:porin activity"/>
    <property type="evidence" value="ECO:0007669"/>
    <property type="project" value="TreeGrafter"/>
</dbReference>
<evidence type="ECO:0000256" key="3">
    <source>
        <dbReference type="ARBA" id="ARBA00022448"/>
    </source>
</evidence>
<gene>
    <name evidence="9" type="ORF">EC580_03530</name>
</gene>
<dbReference type="PANTHER" id="PTHR30026">
    <property type="entry name" value="OUTER MEMBRANE PROTEIN TOLC"/>
    <property type="match status" value="1"/>
</dbReference>
<dbReference type="Pfam" id="PF02321">
    <property type="entry name" value="OEP"/>
    <property type="match status" value="2"/>
</dbReference>
<accession>A0A3M8RI74</accession>
<dbReference type="AlphaFoldDB" id="A0A3M8RI74"/>
<keyword evidence="8" id="KW-0732">Signal</keyword>
<dbReference type="PANTHER" id="PTHR30026:SF20">
    <property type="entry name" value="OUTER MEMBRANE PROTEIN TOLC"/>
    <property type="match status" value="1"/>
</dbReference>
<dbReference type="InterPro" id="IPR003423">
    <property type="entry name" value="OMP_efflux"/>
</dbReference>
<protein>
    <submittedName>
        <fullName evidence="9">Channel protein TolC</fullName>
    </submittedName>
</protein>
<dbReference type="OrthoDB" id="9813458at2"/>
<proteinExistence type="inferred from homology"/>
<dbReference type="SUPFAM" id="SSF56954">
    <property type="entry name" value="Outer membrane efflux proteins (OEP)"/>
    <property type="match status" value="1"/>
</dbReference>
<evidence type="ECO:0000256" key="4">
    <source>
        <dbReference type="ARBA" id="ARBA00022452"/>
    </source>
</evidence>
<dbReference type="GO" id="GO:1990281">
    <property type="term" value="C:efflux pump complex"/>
    <property type="evidence" value="ECO:0007669"/>
    <property type="project" value="TreeGrafter"/>
</dbReference>
<evidence type="ECO:0000313" key="9">
    <source>
        <dbReference type="EMBL" id="RNF68097.1"/>
    </source>
</evidence>
<dbReference type="EMBL" id="RIZI01000127">
    <property type="protein sequence ID" value="RNF68097.1"/>
    <property type="molecule type" value="Genomic_DNA"/>
</dbReference>
<evidence type="ECO:0000256" key="2">
    <source>
        <dbReference type="ARBA" id="ARBA00007613"/>
    </source>
</evidence>